<dbReference type="Proteomes" id="UP000317238">
    <property type="component" value="Unassembled WGS sequence"/>
</dbReference>
<evidence type="ECO:0000313" key="2">
    <source>
        <dbReference type="Proteomes" id="UP000317238"/>
    </source>
</evidence>
<dbReference type="AlphaFoldDB" id="A0A5C5XP20"/>
<sequence>MRAFWQWLTFHSRPGDGQRSAKNTHMKILPQFIAMLTCGVILSGCTAPAAPEYSDPDRVAEAYVKAVLAKDGSHTKLELTDPDPELQSFCNAGLSAEWRESMPPQVTFAERLNSGVKGPGRSENLEDYLVGLTGNGPFTSSGFVSYFVEMKFVGGDGKEHSAALALRPDHGGQRLTKGKMFDWKDVEWKVVPR</sequence>
<dbReference type="EMBL" id="SJPL01000003">
    <property type="protein sequence ID" value="TWT64957.1"/>
    <property type="molecule type" value="Genomic_DNA"/>
</dbReference>
<comment type="caution">
    <text evidence="1">The sequence shown here is derived from an EMBL/GenBank/DDBJ whole genome shotgun (WGS) entry which is preliminary data.</text>
</comment>
<name>A0A5C5XP20_9PLAN</name>
<organism evidence="1 2">
    <name type="scientific">Crateriforma conspicua</name>
    <dbReference type="NCBI Taxonomy" id="2527996"/>
    <lineage>
        <taxon>Bacteria</taxon>
        <taxon>Pseudomonadati</taxon>
        <taxon>Planctomycetota</taxon>
        <taxon>Planctomycetia</taxon>
        <taxon>Planctomycetales</taxon>
        <taxon>Planctomycetaceae</taxon>
        <taxon>Crateriforma</taxon>
    </lineage>
</organism>
<gene>
    <name evidence="1" type="ORF">Pan14r_54590</name>
</gene>
<reference evidence="1 2" key="1">
    <citation type="submission" date="2019-02" db="EMBL/GenBank/DDBJ databases">
        <title>Deep-cultivation of Planctomycetes and their phenomic and genomic characterization uncovers novel biology.</title>
        <authorList>
            <person name="Wiegand S."/>
            <person name="Jogler M."/>
            <person name="Boedeker C."/>
            <person name="Pinto D."/>
            <person name="Vollmers J."/>
            <person name="Rivas-Marin E."/>
            <person name="Kohn T."/>
            <person name="Peeters S.H."/>
            <person name="Heuer A."/>
            <person name="Rast P."/>
            <person name="Oberbeckmann S."/>
            <person name="Bunk B."/>
            <person name="Jeske O."/>
            <person name="Meyerdierks A."/>
            <person name="Storesund J.E."/>
            <person name="Kallscheuer N."/>
            <person name="Luecker S."/>
            <person name="Lage O.M."/>
            <person name="Pohl T."/>
            <person name="Merkel B.J."/>
            <person name="Hornburger P."/>
            <person name="Mueller R.-W."/>
            <person name="Bruemmer F."/>
            <person name="Labrenz M."/>
            <person name="Spormann A.M."/>
            <person name="Op Den Camp H."/>
            <person name="Overmann J."/>
            <person name="Amann R."/>
            <person name="Jetten M.S.M."/>
            <person name="Mascher T."/>
            <person name="Medema M.H."/>
            <person name="Devos D.P."/>
            <person name="Kaster A.-K."/>
            <person name="Ovreas L."/>
            <person name="Rohde M."/>
            <person name="Galperin M.Y."/>
            <person name="Jogler C."/>
        </authorList>
    </citation>
    <scope>NUCLEOTIDE SEQUENCE [LARGE SCALE GENOMIC DNA]</scope>
    <source>
        <strain evidence="1 2">Pan14r</strain>
    </source>
</reference>
<evidence type="ECO:0000313" key="1">
    <source>
        <dbReference type="EMBL" id="TWT64957.1"/>
    </source>
</evidence>
<protein>
    <submittedName>
        <fullName evidence="1">Uncharacterized protein</fullName>
    </submittedName>
</protein>
<accession>A0A5C5XP20</accession>
<keyword evidence="2" id="KW-1185">Reference proteome</keyword>
<proteinExistence type="predicted"/>